<dbReference type="Pfam" id="PF03663">
    <property type="entry name" value="Glyco_hydro_76"/>
    <property type="match status" value="1"/>
</dbReference>
<dbReference type="EC" id="3.2.1.101" evidence="4 10"/>
<evidence type="ECO:0000313" key="14">
    <source>
        <dbReference type="EMBL" id="CEJ90056.1"/>
    </source>
</evidence>
<protein>
    <recommendedName>
        <fullName evidence="4 10">Mannan endo-1,6-alpha-mannosidase</fullName>
        <ecNumber evidence="4 10">3.2.1.101</ecNumber>
    </recommendedName>
</protein>
<dbReference type="OrthoDB" id="4187847at2759"/>
<evidence type="ECO:0000256" key="9">
    <source>
        <dbReference type="ARBA" id="ARBA00023295"/>
    </source>
</evidence>
<evidence type="ECO:0000256" key="4">
    <source>
        <dbReference type="ARBA" id="ARBA00012350"/>
    </source>
</evidence>
<feature type="compositionally biased region" description="Polar residues" evidence="11">
    <location>
        <begin position="415"/>
        <end position="432"/>
    </location>
</feature>
<comment type="catalytic activity">
    <reaction evidence="1 10">
        <text>Random hydrolysis of (1-&gt;6)-alpha-D-mannosidic linkages in unbranched (1-&gt;6)-mannans.</text>
        <dbReference type="EC" id="3.2.1.101"/>
    </reaction>
</comment>
<dbReference type="PANTHER" id="PTHR12145">
    <property type="entry name" value="MANNAN ENDO-1,6-ALPHA-MANNOSIDASE DCW1"/>
    <property type="match status" value="1"/>
</dbReference>
<dbReference type="EMBL" id="CDHN01000003">
    <property type="protein sequence ID" value="CEJ90056.1"/>
    <property type="molecule type" value="Genomic_DNA"/>
</dbReference>
<evidence type="ECO:0000256" key="12">
    <source>
        <dbReference type="SAM" id="Phobius"/>
    </source>
</evidence>
<name>A0A0A1SZ07_9HYPO</name>
<evidence type="ECO:0000256" key="3">
    <source>
        <dbReference type="ARBA" id="ARBA00009699"/>
    </source>
</evidence>
<evidence type="ECO:0000256" key="7">
    <source>
        <dbReference type="ARBA" id="ARBA00023136"/>
    </source>
</evidence>
<evidence type="ECO:0000256" key="6">
    <source>
        <dbReference type="ARBA" id="ARBA00022801"/>
    </source>
</evidence>
<keyword evidence="5 13" id="KW-0732">Signal</keyword>
<evidence type="ECO:0000256" key="2">
    <source>
        <dbReference type="ARBA" id="ARBA00004308"/>
    </source>
</evidence>
<keyword evidence="15" id="KW-1185">Reference proteome</keyword>
<comment type="similarity">
    <text evidence="3 10">Belongs to the glycosyl hydrolase 76 family.</text>
</comment>
<dbReference type="InterPro" id="IPR008928">
    <property type="entry name" value="6-hairpin_glycosidase_sf"/>
</dbReference>
<keyword evidence="12" id="KW-0812">Transmembrane</keyword>
<keyword evidence="6 10" id="KW-0378">Hydrolase</keyword>
<dbReference type="InterPro" id="IPR014480">
    <property type="entry name" value="Mannan-1_6-alpha_mannosidase"/>
</dbReference>
<sequence>MRAATQTVVELLAAAAAAGTAQAQVVSPYTVSSTAAIIKSASGLAWDLLQYYKGNLTGQTPGILPGPPPAGDYYWWEGGAMWGTLIDYWHYTGDGTYNQETMTAMLFQTGDGNDYMPSNVTLSLGNDDQGFWGMSAMLAAEVNFPNPPSDKPQWLALAQAVFETQASPDRHDTTCGGGLRWQIPVTNAGYDYKNSIANGCLFNLGARLARYTGNMTYAKVATDTYNWVESVGFIAKLSDGYHIYDGAHVEDNCTDINKVEYSYNNAVYVQGAAFMYNITTGSEQARWKTEIDGLVQRAQGFFFKNGAAYEPACEPGNTCTTDMLSFKGYIHRWYANAVQMAPYLAETINPLLESSAKLATQQCTGGTYARQCGFDWSAGAYAANPGTGAGQEMSVLAAAISLLATPDNGAITAKTGGTSQGDPNAGQNPNSYKASNVTTAGKVGAGFITAVLIVLGLGIFGWMTVDG</sequence>
<keyword evidence="8" id="KW-0325">Glycoprotein</keyword>
<dbReference type="PANTHER" id="PTHR12145:SF36">
    <property type="entry name" value="MANNAN ENDO-1,6-ALPHA-MANNOSIDASE DCW1"/>
    <property type="match status" value="1"/>
</dbReference>
<evidence type="ECO:0000256" key="11">
    <source>
        <dbReference type="SAM" id="MobiDB-lite"/>
    </source>
</evidence>
<evidence type="ECO:0000256" key="10">
    <source>
        <dbReference type="PIRNR" id="PIRNR016302"/>
    </source>
</evidence>
<accession>A0A0A1SZ07</accession>
<evidence type="ECO:0000313" key="15">
    <source>
        <dbReference type="Proteomes" id="UP000039046"/>
    </source>
</evidence>
<dbReference type="GO" id="GO:0016052">
    <property type="term" value="P:carbohydrate catabolic process"/>
    <property type="evidence" value="ECO:0007669"/>
    <property type="project" value="InterPro"/>
</dbReference>
<keyword evidence="9 10" id="KW-0326">Glycosidase</keyword>
<dbReference type="GO" id="GO:0009272">
    <property type="term" value="P:fungal-type cell wall biogenesis"/>
    <property type="evidence" value="ECO:0007669"/>
    <property type="project" value="TreeGrafter"/>
</dbReference>
<gene>
    <name evidence="14" type="ORF">VHEMI05865</name>
</gene>
<dbReference type="FunFam" id="1.50.10.20:FF:000006">
    <property type="entry name" value="Mannan endo-1,6-alpha-mannosidase"/>
    <property type="match status" value="1"/>
</dbReference>
<feature type="chain" id="PRO_5001979292" description="Mannan endo-1,6-alpha-mannosidase" evidence="13">
    <location>
        <begin position="24"/>
        <end position="467"/>
    </location>
</feature>
<feature type="signal peptide" evidence="13">
    <location>
        <begin position="1"/>
        <end position="23"/>
    </location>
</feature>
<keyword evidence="12" id="KW-1133">Transmembrane helix</keyword>
<feature type="region of interest" description="Disordered" evidence="11">
    <location>
        <begin position="413"/>
        <end position="432"/>
    </location>
</feature>
<dbReference type="SUPFAM" id="SSF48208">
    <property type="entry name" value="Six-hairpin glycosidases"/>
    <property type="match status" value="1"/>
</dbReference>
<dbReference type="InterPro" id="IPR005198">
    <property type="entry name" value="Glyco_hydro_76"/>
</dbReference>
<feature type="transmembrane region" description="Helical" evidence="12">
    <location>
        <begin position="443"/>
        <end position="465"/>
    </location>
</feature>
<evidence type="ECO:0000256" key="5">
    <source>
        <dbReference type="ARBA" id="ARBA00022729"/>
    </source>
</evidence>
<reference evidence="14 15" key="1">
    <citation type="journal article" date="2015" name="Genome Announc.">
        <title>Draft Genome Sequence and Gene Annotation of the Entomopathogenic Fungus Verticillium hemipterigenum.</title>
        <authorList>
            <person name="Horn F."/>
            <person name="Habel A."/>
            <person name="Scharf D.H."/>
            <person name="Dworschak J."/>
            <person name="Brakhage A.A."/>
            <person name="Guthke R."/>
            <person name="Hertweck C."/>
            <person name="Linde J."/>
        </authorList>
    </citation>
    <scope>NUCLEOTIDE SEQUENCE [LARGE SCALE GENOMIC DNA]</scope>
</reference>
<organism evidence="14 15">
    <name type="scientific">[Torrubiella] hemipterigena</name>
    <dbReference type="NCBI Taxonomy" id="1531966"/>
    <lineage>
        <taxon>Eukaryota</taxon>
        <taxon>Fungi</taxon>
        <taxon>Dikarya</taxon>
        <taxon>Ascomycota</taxon>
        <taxon>Pezizomycotina</taxon>
        <taxon>Sordariomycetes</taxon>
        <taxon>Hypocreomycetidae</taxon>
        <taxon>Hypocreales</taxon>
        <taxon>Clavicipitaceae</taxon>
        <taxon>Clavicipitaceae incertae sedis</taxon>
        <taxon>'Torrubiella' clade</taxon>
    </lineage>
</organism>
<evidence type="ECO:0000256" key="1">
    <source>
        <dbReference type="ARBA" id="ARBA00001452"/>
    </source>
</evidence>
<proteinExistence type="inferred from homology"/>
<dbReference type="STRING" id="1531966.A0A0A1SZ07"/>
<dbReference type="Gene3D" id="1.50.10.20">
    <property type="match status" value="1"/>
</dbReference>
<dbReference type="Proteomes" id="UP000039046">
    <property type="component" value="Unassembled WGS sequence"/>
</dbReference>
<keyword evidence="7 12" id="KW-0472">Membrane</keyword>
<comment type="subcellular location">
    <subcellularLocation>
        <location evidence="2">Endomembrane system</location>
    </subcellularLocation>
</comment>
<evidence type="ECO:0000256" key="8">
    <source>
        <dbReference type="ARBA" id="ARBA00023180"/>
    </source>
</evidence>
<dbReference type="AlphaFoldDB" id="A0A0A1SZ07"/>
<dbReference type="PIRSF" id="PIRSF016302">
    <property type="entry name" value="Man_a_manosd"/>
    <property type="match status" value="1"/>
</dbReference>
<dbReference type="GO" id="GO:0008496">
    <property type="term" value="F:mannan endo-1,6-alpha-mannosidase activity"/>
    <property type="evidence" value="ECO:0007669"/>
    <property type="project" value="UniProtKB-UniRule"/>
</dbReference>
<evidence type="ECO:0000256" key="13">
    <source>
        <dbReference type="SAM" id="SignalP"/>
    </source>
</evidence>
<dbReference type="GO" id="GO:0012505">
    <property type="term" value="C:endomembrane system"/>
    <property type="evidence" value="ECO:0007669"/>
    <property type="project" value="UniProtKB-SubCell"/>
</dbReference>